<dbReference type="AlphaFoldDB" id="A0A1H7PVX2"/>
<keyword evidence="2" id="KW-1185">Reference proteome</keyword>
<gene>
    <name evidence="1" type="ORF">SAMN05216387_11034</name>
</gene>
<dbReference type="SUPFAM" id="SSF159594">
    <property type="entry name" value="XCC0632-like"/>
    <property type="match status" value="1"/>
</dbReference>
<evidence type="ECO:0008006" key="3">
    <source>
        <dbReference type="Google" id="ProtNLM"/>
    </source>
</evidence>
<evidence type="ECO:0000313" key="2">
    <source>
        <dbReference type="Proteomes" id="UP000198620"/>
    </source>
</evidence>
<name>A0A1H7PVX2_9PROT</name>
<dbReference type="EMBL" id="FOBH01000010">
    <property type="protein sequence ID" value="SEL39990.1"/>
    <property type="molecule type" value="Genomic_DNA"/>
</dbReference>
<proteinExistence type="predicted"/>
<dbReference type="STRING" id="1233.SAMN05216387_11034"/>
<evidence type="ECO:0000313" key="1">
    <source>
        <dbReference type="EMBL" id="SEL39990.1"/>
    </source>
</evidence>
<reference evidence="1 2" key="1">
    <citation type="submission" date="2016-10" db="EMBL/GenBank/DDBJ databases">
        <authorList>
            <person name="de Groot N.N."/>
        </authorList>
    </citation>
    <scope>NUCLEOTIDE SEQUENCE [LARGE SCALE GENOMIC DNA]</scope>
    <source>
        <strain evidence="1 2">Nv1</strain>
    </source>
</reference>
<organism evidence="1 2">
    <name type="scientific">Nitrosovibrio tenuis</name>
    <dbReference type="NCBI Taxonomy" id="1233"/>
    <lineage>
        <taxon>Bacteria</taxon>
        <taxon>Pseudomonadati</taxon>
        <taxon>Pseudomonadota</taxon>
        <taxon>Betaproteobacteria</taxon>
        <taxon>Nitrosomonadales</taxon>
        <taxon>Nitrosomonadaceae</taxon>
        <taxon>Nitrosovibrio</taxon>
    </lineage>
</organism>
<accession>A0A1H7PVX2</accession>
<sequence length="188" mass="20936">MTRSPGLIAITLMATVSACSIGANHGLPVRHDLGPMAISMAQGTAVTLDAPVWLWDERIRYRLLYEDATVIRYYNSDRWEAPLPALLERRLTINGKRPFTVQIKLTQFEQQFETSNQARVVMSLMVSALAARDYRLIANRSFNLSQNTVSPDAAGAIAGFVTLTEQAKADIQAWLETLSDTERAVRQP</sequence>
<dbReference type="Proteomes" id="UP000198620">
    <property type="component" value="Unassembled WGS sequence"/>
</dbReference>
<dbReference type="RefSeq" id="WP_245728024.1">
    <property type="nucleotide sequence ID" value="NZ_FOBH01000010.1"/>
</dbReference>
<protein>
    <recommendedName>
        <fullName evidence="3">Cholesterol transport system auxiliary component</fullName>
    </recommendedName>
</protein>
<dbReference type="Gene3D" id="3.40.50.10610">
    <property type="entry name" value="ABC-type transport auxiliary lipoprotein component"/>
    <property type="match status" value="1"/>
</dbReference>
<dbReference type="PROSITE" id="PS51257">
    <property type="entry name" value="PROKAR_LIPOPROTEIN"/>
    <property type="match status" value="1"/>
</dbReference>